<sequence length="70" mass="8300">MRVFYDDRISQPDRDRDASHSAFVNSNVSFTGDAITHLAKNMKRFNITEWIWHIEIINGKEWYIVTDKKA</sequence>
<dbReference type="OrthoDB" id="677598at2"/>
<dbReference type="RefSeq" id="WP_067751179.1">
    <property type="nucleotide sequence ID" value="NZ_CP015772.1"/>
</dbReference>
<dbReference type="Proteomes" id="UP000077667">
    <property type="component" value="Chromosome"/>
</dbReference>
<keyword evidence="2" id="KW-1185">Reference proteome</keyword>
<dbReference type="STRING" id="1176587.A8C56_01640"/>
<protein>
    <submittedName>
        <fullName evidence="1">Uncharacterized protein</fullName>
    </submittedName>
</protein>
<dbReference type="EMBL" id="CP015772">
    <property type="protein sequence ID" value="ANH79847.1"/>
    <property type="molecule type" value="Genomic_DNA"/>
</dbReference>
<dbReference type="AlphaFoldDB" id="A0A1A9HWT8"/>
<organism evidence="1 2">
    <name type="scientific">Niabella ginsenosidivorans</name>
    <dbReference type="NCBI Taxonomy" id="1176587"/>
    <lineage>
        <taxon>Bacteria</taxon>
        <taxon>Pseudomonadati</taxon>
        <taxon>Bacteroidota</taxon>
        <taxon>Chitinophagia</taxon>
        <taxon>Chitinophagales</taxon>
        <taxon>Chitinophagaceae</taxon>
        <taxon>Niabella</taxon>
    </lineage>
</organism>
<gene>
    <name evidence="1" type="ORF">A8C56_01640</name>
</gene>
<reference evidence="1 2" key="1">
    <citation type="submission" date="2016-05" db="EMBL/GenBank/DDBJ databases">
        <title>Niabella ginsenosidivorans BS26 whole genome sequencing.</title>
        <authorList>
            <person name="Im W.T."/>
            <person name="Siddiqi M.Z."/>
        </authorList>
    </citation>
    <scope>NUCLEOTIDE SEQUENCE [LARGE SCALE GENOMIC DNA]</scope>
    <source>
        <strain evidence="1 2">BS26</strain>
    </source>
</reference>
<accession>A0A1A9HWT8</accession>
<name>A0A1A9HWT8_9BACT</name>
<evidence type="ECO:0000313" key="1">
    <source>
        <dbReference type="EMBL" id="ANH79847.1"/>
    </source>
</evidence>
<dbReference type="KEGG" id="nia:A8C56_01640"/>
<proteinExistence type="predicted"/>
<evidence type="ECO:0000313" key="2">
    <source>
        <dbReference type="Proteomes" id="UP000077667"/>
    </source>
</evidence>